<comment type="caution">
    <text evidence="1">The sequence shown here is derived from an EMBL/GenBank/DDBJ whole genome shotgun (WGS) entry which is preliminary data.</text>
</comment>
<proteinExistence type="predicted"/>
<evidence type="ECO:0000313" key="2">
    <source>
        <dbReference type="Proteomes" id="UP001320122"/>
    </source>
</evidence>
<sequence>MNPTSFICERSAEYILVPQVIEELRNKFRYVVPIYPWISREGSNISKLVNGSYSFKVLGLYPRRPKLLPNDERTIIVKFSEQVIYGAKASQKLGIPIIAGCPLAKSFWELSKCEDFLWADLAEFNADDIDYCAVINAQGVIAEEPEGYFFKDTGRVSEIIDRSDKHFDISTFIDAIKEIKMSSRGAGHYIPMYFMGGYKPVYFLLANP</sequence>
<dbReference type="Proteomes" id="UP001320122">
    <property type="component" value="Unassembled WGS sequence"/>
</dbReference>
<organism evidence="1 2">
    <name type="scientific">Billgrantia zhangzhouensis</name>
    <dbReference type="NCBI Taxonomy" id="2733481"/>
    <lineage>
        <taxon>Bacteria</taxon>
        <taxon>Pseudomonadati</taxon>
        <taxon>Pseudomonadota</taxon>
        <taxon>Gammaproteobacteria</taxon>
        <taxon>Oceanospirillales</taxon>
        <taxon>Halomonadaceae</taxon>
        <taxon>Billgrantia</taxon>
    </lineage>
</organism>
<dbReference type="RefSeq" id="WP_234274597.1">
    <property type="nucleotide sequence ID" value="NZ_JABFTT010000010.1"/>
</dbReference>
<keyword evidence="2" id="KW-1185">Reference proteome</keyword>
<name>A0ABS9AHQ2_9GAMM</name>
<evidence type="ECO:0000313" key="1">
    <source>
        <dbReference type="EMBL" id="MCE8021282.1"/>
    </source>
</evidence>
<gene>
    <name evidence="1" type="ORF">HOP51_14355</name>
</gene>
<accession>A0ABS9AHQ2</accession>
<protein>
    <recommendedName>
        <fullName evidence="3">Carbamoylphosphate synthase domain protein</fullName>
    </recommendedName>
</protein>
<evidence type="ECO:0008006" key="3">
    <source>
        <dbReference type="Google" id="ProtNLM"/>
    </source>
</evidence>
<dbReference type="EMBL" id="JABFTT010000010">
    <property type="protein sequence ID" value="MCE8021282.1"/>
    <property type="molecule type" value="Genomic_DNA"/>
</dbReference>
<reference evidence="1 2" key="1">
    <citation type="journal article" date="2021" name="Front. Microbiol.">
        <title>Aerobic Denitrification and Heterotrophic Sulfur Oxidation in the Genus Halomonas Revealed by Six Novel Species Characterizations and Genome-Based Analysis.</title>
        <authorList>
            <person name="Wang L."/>
            <person name="Shao Z."/>
        </authorList>
    </citation>
    <scope>NUCLEOTIDE SEQUENCE [LARGE SCALE GENOMIC DNA]</scope>
    <source>
        <strain evidence="1 2">MCCC 1A11036</strain>
    </source>
</reference>